<dbReference type="PANTHER" id="PTHR30204">
    <property type="entry name" value="REDOX-CYCLING DRUG-SENSING TRANSCRIPTIONAL ACTIVATOR SOXR"/>
    <property type="match status" value="1"/>
</dbReference>
<evidence type="ECO:0000256" key="1">
    <source>
        <dbReference type="ARBA" id="ARBA00022491"/>
    </source>
</evidence>
<dbReference type="PANTHER" id="PTHR30204:SF69">
    <property type="entry name" value="MERR-FAMILY TRANSCRIPTIONAL REGULATOR"/>
    <property type="match status" value="1"/>
</dbReference>
<name>A0A7T7XLX6_9SPIR</name>
<evidence type="ECO:0000313" key="6">
    <source>
        <dbReference type="EMBL" id="QQO08820.1"/>
    </source>
</evidence>
<gene>
    <name evidence="6" type="ORF">JFL75_18105</name>
</gene>
<dbReference type="SMART" id="SM00422">
    <property type="entry name" value="HTH_MERR"/>
    <property type="match status" value="2"/>
</dbReference>
<evidence type="ECO:0000259" key="5">
    <source>
        <dbReference type="PROSITE" id="PS50937"/>
    </source>
</evidence>
<dbReference type="Proteomes" id="UP000595917">
    <property type="component" value="Chromosome"/>
</dbReference>
<dbReference type="GO" id="GO:0003700">
    <property type="term" value="F:DNA-binding transcription factor activity"/>
    <property type="evidence" value="ECO:0007669"/>
    <property type="project" value="InterPro"/>
</dbReference>
<keyword evidence="7" id="KW-1185">Reference proteome</keyword>
<evidence type="ECO:0000256" key="4">
    <source>
        <dbReference type="ARBA" id="ARBA00023163"/>
    </source>
</evidence>
<dbReference type="RefSeq" id="WP_215626126.1">
    <property type="nucleotide sequence ID" value="NZ_CP067089.2"/>
</dbReference>
<dbReference type="PROSITE" id="PS50937">
    <property type="entry name" value="HTH_MERR_2"/>
    <property type="match status" value="2"/>
</dbReference>
<evidence type="ECO:0000256" key="2">
    <source>
        <dbReference type="ARBA" id="ARBA00023015"/>
    </source>
</evidence>
<dbReference type="GO" id="GO:0003677">
    <property type="term" value="F:DNA binding"/>
    <property type="evidence" value="ECO:0007669"/>
    <property type="project" value="UniProtKB-KW"/>
</dbReference>
<proteinExistence type="predicted"/>
<dbReference type="InterPro" id="IPR000551">
    <property type="entry name" value="MerR-type_HTH_dom"/>
</dbReference>
<keyword evidence="4" id="KW-0804">Transcription</keyword>
<keyword evidence="1" id="KW-0678">Repressor</keyword>
<accession>A0A7T7XLX6</accession>
<dbReference type="EMBL" id="CP067089">
    <property type="protein sequence ID" value="QQO08820.1"/>
    <property type="molecule type" value="Genomic_DNA"/>
</dbReference>
<reference evidence="6" key="1">
    <citation type="submission" date="2021-01" db="EMBL/GenBank/DDBJ databases">
        <title>Description of Breznakiella homolactica.</title>
        <authorList>
            <person name="Song Y."/>
            <person name="Brune A."/>
        </authorList>
    </citation>
    <scope>NUCLEOTIDE SEQUENCE</scope>
    <source>
        <strain evidence="6">RmG30</strain>
    </source>
</reference>
<feature type="domain" description="HTH merR-type" evidence="5">
    <location>
        <begin position="9"/>
        <end position="47"/>
    </location>
</feature>
<dbReference type="InterPro" id="IPR047057">
    <property type="entry name" value="MerR_fam"/>
</dbReference>
<protein>
    <submittedName>
        <fullName evidence="6">MerR family transcriptional regulator</fullName>
    </submittedName>
</protein>
<dbReference type="SUPFAM" id="SSF46955">
    <property type="entry name" value="Putative DNA-binding domain"/>
    <property type="match status" value="2"/>
</dbReference>
<evidence type="ECO:0000313" key="7">
    <source>
        <dbReference type="Proteomes" id="UP000595917"/>
    </source>
</evidence>
<dbReference type="Gene3D" id="1.10.1660.10">
    <property type="match status" value="2"/>
</dbReference>
<dbReference type="KEGG" id="bhc:JFL75_18105"/>
<organism evidence="6 7">
    <name type="scientific">Breznakiella homolactica</name>
    <dbReference type="NCBI Taxonomy" id="2798577"/>
    <lineage>
        <taxon>Bacteria</taxon>
        <taxon>Pseudomonadati</taxon>
        <taxon>Spirochaetota</taxon>
        <taxon>Spirochaetia</taxon>
        <taxon>Spirochaetales</taxon>
        <taxon>Breznakiellaceae</taxon>
        <taxon>Breznakiella</taxon>
    </lineage>
</organism>
<dbReference type="Pfam" id="PF13411">
    <property type="entry name" value="MerR_1"/>
    <property type="match status" value="1"/>
</dbReference>
<evidence type="ECO:0000256" key="3">
    <source>
        <dbReference type="ARBA" id="ARBA00023125"/>
    </source>
</evidence>
<dbReference type="Pfam" id="PF00376">
    <property type="entry name" value="MerR"/>
    <property type="match status" value="1"/>
</dbReference>
<keyword evidence="2" id="KW-0805">Transcription regulation</keyword>
<dbReference type="InterPro" id="IPR009061">
    <property type="entry name" value="DNA-bd_dom_put_sf"/>
</dbReference>
<sequence length="259" mass="29669">MDCYKPIDLARRFGLHPNTIRLYERLGFISPAERGENNYRCFTELQVLQLEICRNIFGFLYSNRTIRAAGYAVIRAGASRDFETGRDLALEYIHIIEEEIRRARETADLLRVWANPGEGHRGPEKRNPPPERFLSRKEAAMILGTTAETLRNWERNRLVHSELLGDKGERLYSPADMERLRIVCMLRRSGYSMSAVHRSLSLFDRGRPGEVLSGLSQPPADELLSAGDRWLEELTILKKAAENLPGLFDRMAALPQEDL</sequence>
<feature type="domain" description="HTH merR-type" evidence="5">
    <location>
        <begin position="137"/>
        <end position="202"/>
    </location>
</feature>
<dbReference type="AlphaFoldDB" id="A0A7T7XLX6"/>
<keyword evidence="3" id="KW-0238">DNA-binding</keyword>